<dbReference type="InterPro" id="IPR013087">
    <property type="entry name" value="Znf_C2H2_type"/>
</dbReference>
<dbReference type="GO" id="GO:0008270">
    <property type="term" value="F:zinc ion binding"/>
    <property type="evidence" value="ECO:0007669"/>
    <property type="project" value="UniProtKB-KW"/>
</dbReference>
<dbReference type="EMBL" id="ML121555">
    <property type="protein sequence ID" value="RPB22062.1"/>
    <property type="molecule type" value="Genomic_DNA"/>
</dbReference>
<dbReference type="Proteomes" id="UP000267821">
    <property type="component" value="Unassembled WGS sequence"/>
</dbReference>
<sequence>MRNSSITAYSTVGTECSSIELTAFKGIQSSNNFSFGTAPYNPPSTWAGWGLNVAPNLHPITAPISVQPDRCTFLRHPYDARLAEGELEASTYNVGSSNLHHLNDCRSSSTISMSSSQYASPPSPVSPPAAKPTISTWLHTGKQLYRNYDRKSRTLPAKSFVCEDCSKVFTRNGDLRRHEYTKHHVQNTRHTKMDTGKKPVRNLVRRCPCPRCPTISRLDNLPKHVERRHREVWDAVQERNPHTLWYDKCVEYYRRHDPEHAEFYQWTSIARG</sequence>
<dbReference type="InterPro" id="IPR036236">
    <property type="entry name" value="Znf_C2H2_sf"/>
</dbReference>
<protein>
    <recommendedName>
        <fullName evidence="3">C2H2-type domain-containing protein</fullName>
    </recommendedName>
</protein>
<dbReference type="InParanoid" id="A0A3N4LL08"/>
<evidence type="ECO:0000313" key="4">
    <source>
        <dbReference type="EMBL" id="RPB22062.1"/>
    </source>
</evidence>
<organism evidence="4 5">
    <name type="scientific">Terfezia boudieri ATCC MYA-4762</name>
    <dbReference type="NCBI Taxonomy" id="1051890"/>
    <lineage>
        <taxon>Eukaryota</taxon>
        <taxon>Fungi</taxon>
        <taxon>Dikarya</taxon>
        <taxon>Ascomycota</taxon>
        <taxon>Pezizomycotina</taxon>
        <taxon>Pezizomycetes</taxon>
        <taxon>Pezizales</taxon>
        <taxon>Pezizaceae</taxon>
        <taxon>Terfezia</taxon>
    </lineage>
</organism>
<feature type="region of interest" description="Disordered" evidence="2">
    <location>
        <begin position="113"/>
        <end position="133"/>
    </location>
</feature>
<evidence type="ECO:0000256" key="1">
    <source>
        <dbReference type="PROSITE-ProRule" id="PRU00042"/>
    </source>
</evidence>
<dbReference type="PROSITE" id="PS50157">
    <property type="entry name" value="ZINC_FINGER_C2H2_2"/>
    <property type="match status" value="1"/>
</dbReference>
<name>A0A3N4LL08_9PEZI</name>
<dbReference type="PROSITE" id="PS00028">
    <property type="entry name" value="ZINC_FINGER_C2H2_1"/>
    <property type="match status" value="1"/>
</dbReference>
<proteinExistence type="predicted"/>
<reference evidence="4 5" key="1">
    <citation type="journal article" date="2018" name="Nat. Ecol. Evol.">
        <title>Pezizomycetes genomes reveal the molecular basis of ectomycorrhizal truffle lifestyle.</title>
        <authorList>
            <person name="Murat C."/>
            <person name="Payen T."/>
            <person name="Noel B."/>
            <person name="Kuo A."/>
            <person name="Morin E."/>
            <person name="Chen J."/>
            <person name="Kohler A."/>
            <person name="Krizsan K."/>
            <person name="Balestrini R."/>
            <person name="Da Silva C."/>
            <person name="Montanini B."/>
            <person name="Hainaut M."/>
            <person name="Levati E."/>
            <person name="Barry K.W."/>
            <person name="Belfiori B."/>
            <person name="Cichocki N."/>
            <person name="Clum A."/>
            <person name="Dockter R.B."/>
            <person name="Fauchery L."/>
            <person name="Guy J."/>
            <person name="Iotti M."/>
            <person name="Le Tacon F."/>
            <person name="Lindquist E.A."/>
            <person name="Lipzen A."/>
            <person name="Malagnac F."/>
            <person name="Mello A."/>
            <person name="Molinier V."/>
            <person name="Miyauchi S."/>
            <person name="Poulain J."/>
            <person name="Riccioni C."/>
            <person name="Rubini A."/>
            <person name="Sitrit Y."/>
            <person name="Splivallo R."/>
            <person name="Traeger S."/>
            <person name="Wang M."/>
            <person name="Zifcakova L."/>
            <person name="Wipf D."/>
            <person name="Zambonelli A."/>
            <person name="Paolocci F."/>
            <person name="Nowrousian M."/>
            <person name="Ottonello S."/>
            <person name="Baldrian P."/>
            <person name="Spatafora J.W."/>
            <person name="Henrissat B."/>
            <person name="Nagy L.G."/>
            <person name="Aury J.M."/>
            <person name="Wincker P."/>
            <person name="Grigoriev I.V."/>
            <person name="Bonfante P."/>
            <person name="Martin F.M."/>
        </authorList>
    </citation>
    <scope>NUCLEOTIDE SEQUENCE [LARGE SCALE GENOMIC DNA]</scope>
    <source>
        <strain evidence="4 5">ATCC MYA-4762</strain>
    </source>
</reference>
<evidence type="ECO:0000256" key="2">
    <source>
        <dbReference type="SAM" id="MobiDB-lite"/>
    </source>
</evidence>
<dbReference type="OrthoDB" id="10004641at2759"/>
<feature type="domain" description="C2H2-type" evidence="3">
    <location>
        <begin position="160"/>
        <end position="188"/>
    </location>
</feature>
<dbReference type="SUPFAM" id="SSF57667">
    <property type="entry name" value="beta-beta-alpha zinc fingers"/>
    <property type="match status" value="1"/>
</dbReference>
<dbReference type="AlphaFoldDB" id="A0A3N4LL08"/>
<evidence type="ECO:0000259" key="3">
    <source>
        <dbReference type="PROSITE" id="PS50157"/>
    </source>
</evidence>
<gene>
    <name evidence="4" type="ORF">L211DRAFT_840168</name>
</gene>
<evidence type="ECO:0000313" key="5">
    <source>
        <dbReference type="Proteomes" id="UP000267821"/>
    </source>
</evidence>
<keyword evidence="1" id="KW-0862">Zinc</keyword>
<keyword evidence="5" id="KW-1185">Reference proteome</keyword>
<feature type="compositionally biased region" description="Pro residues" evidence="2">
    <location>
        <begin position="121"/>
        <end position="130"/>
    </location>
</feature>
<keyword evidence="1" id="KW-0479">Metal-binding</keyword>
<keyword evidence="1" id="KW-0863">Zinc-finger</keyword>
<dbReference type="SMART" id="SM00355">
    <property type="entry name" value="ZnF_C2H2"/>
    <property type="match status" value="2"/>
</dbReference>
<dbReference type="Gene3D" id="3.30.160.60">
    <property type="entry name" value="Classic Zinc Finger"/>
    <property type="match status" value="1"/>
</dbReference>
<accession>A0A3N4LL08</accession>